<evidence type="ECO:0000256" key="15">
    <source>
        <dbReference type="ARBA" id="ARBA00043788"/>
    </source>
</evidence>
<evidence type="ECO:0000256" key="3">
    <source>
        <dbReference type="ARBA" id="ARBA00011245"/>
    </source>
</evidence>
<feature type="transmembrane region" description="Helical" evidence="18">
    <location>
        <begin position="39"/>
        <end position="61"/>
    </location>
</feature>
<evidence type="ECO:0000313" key="19">
    <source>
        <dbReference type="EMBL" id="KAJ5201935.1"/>
    </source>
</evidence>
<dbReference type="FunFam" id="3.40.50.1240:FF:000027">
    <property type="entry name" value="3-phytase A"/>
    <property type="match status" value="1"/>
</dbReference>
<dbReference type="SUPFAM" id="SSF53254">
    <property type="entry name" value="Phosphoglycerate mutase-like"/>
    <property type="match status" value="1"/>
</dbReference>
<dbReference type="AlphaFoldDB" id="A0A9W9SXV5"/>
<dbReference type="CDD" id="cd07061">
    <property type="entry name" value="HP_HAP_like"/>
    <property type="match status" value="1"/>
</dbReference>
<dbReference type="Gene3D" id="3.40.50.1240">
    <property type="entry name" value="Phosphoglycerate mutase-like"/>
    <property type="match status" value="1"/>
</dbReference>
<evidence type="ECO:0000256" key="7">
    <source>
        <dbReference type="ARBA" id="ARBA00023157"/>
    </source>
</evidence>
<evidence type="ECO:0000256" key="2">
    <source>
        <dbReference type="ARBA" id="ARBA00005375"/>
    </source>
</evidence>
<evidence type="ECO:0000256" key="18">
    <source>
        <dbReference type="SAM" id="Phobius"/>
    </source>
</evidence>
<evidence type="ECO:0000256" key="1">
    <source>
        <dbReference type="ARBA" id="ARBA00004613"/>
    </source>
</evidence>
<evidence type="ECO:0000256" key="14">
    <source>
        <dbReference type="ARBA" id="ARBA00043748"/>
    </source>
</evidence>
<comment type="catalytic activity">
    <reaction evidence="12">
        <text>1D-myo-inositol 1,2-bisphosphate + H2O = 1D-myo-inositol 2-phosphate + phosphate</text>
        <dbReference type="Rhea" id="RHEA:77135"/>
        <dbReference type="ChEBI" id="CHEBI:15377"/>
        <dbReference type="ChEBI" id="CHEBI:43474"/>
        <dbReference type="ChEBI" id="CHEBI:84142"/>
        <dbReference type="ChEBI" id="CHEBI:195539"/>
    </reaction>
    <physiologicalReaction direction="left-to-right" evidence="12">
        <dbReference type="Rhea" id="RHEA:77136"/>
    </physiologicalReaction>
</comment>
<comment type="catalytic activity">
    <reaction evidence="13">
        <text>1D-myo-inositol 1,2,6-trisphosphate + H2O = 1D-myo-inositol 1,2-bisphosphate + phosphate</text>
        <dbReference type="Rhea" id="RHEA:77131"/>
        <dbReference type="ChEBI" id="CHEBI:15377"/>
        <dbReference type="ChEBI" id="CHEBI:43474"/>
        <dbReference type="ChEBI" id="CHEBI:195537"/>
        <dbReference type="ChEBI" id="CHEBI:195539"/>
    </reaction>
    <physiologicalReaction direction="left-to-right" evidence="13">
        <dbReference type="Rhea" id="RHEA:77132"/>
    </physiologicalReaction>
</comment>
<comment type="subunit">
    <text evidence="3">Monomer.</text>
</comment>
<evidence type="ECO:0000256" key="16">
    <source>
        <dbReference type="ARBA" id="ARBA00044106"/>
    </source>
</evidence>
<dbReference type="PROSITE" id="PS00778">
    <property type="entry name" value="HIS_ACID_PHOSPHAT_2"/>
    <property type="match status" value="1"/>
</dbReference>
<evidence type="ECO:0000256" key="11">
    <source>
        <dbReference type="ARBA" id="ARBA00043670"/>
    </source>
</evidence>
<evidence type="ECO:0000256" key="8">
    <source>
        <dbReference type="ARBA" id="ARBA00023180"/>
    </source>
</evidence>
<dbReference type="Proteomes" id="UP001150904">
    <property type="component" value="Unassembled WGS sequence"/>
</dbReference>
<sequence>MAGYGRPYGRAPVEEEEEALLGIRSNEEHPSPKSSYKRLWTMLGMVVLMGGIVFAVGHLVFGYGTFRSVSPVEGSHPDRNLRVSSARDVARRPQACNSISSGYQCFSDISHRWGFYSPYFSVEDGMSGDVPKGCEVTFVQVLSRHGARYPTASKSKKYAELVADIQANATDFKGSAAFLKDYKYTLGSNDLTTFGERQMIDSGVKFYERYEALTRNNIPFIRSSGSPRVVESGKKFIQGFQQTKNTDRHADRDQNSPKINVIISESKGSNNSLNHNTCATFESSSIGDDVVNNYAARIAPPIAHRLEANLPGVVLSNDDVTYLMDMCAFDTISATKDGSELSPFCDLFTLREWAHYNYLQSLDKYYGYGAGNPLGPTQGVGFVNELIARMTHTPVHDDTSTNHTLDSSTTTFPLNRTLYADFTHDNGLIPIYFAMGLYNGTAPLPTRHIQSASGADGYSAAWTVPFAARAYVEMMQCAKDPNPEPLVRVLVNDRVVPLHGCEVDNYGRCRRNDFINGLSFAEEGGDWASCYD</sequence>
<evidence type="ECO:0000256" key="12">
    <source>
        <dbReference type="ARBA" id="ARBA00043675"/>
    </source>
</evidence>
<organism evidence="19 20">
    <name type="scientific">Penicillium cinerascens</name>
    <dbReference type="NCBI Taxonomy" id="70096"/>
    <lineage>
        <taxon>Eukaryota</taxon>
        <taxon>Fungi</taxon>
        <taxon>Dikarya</taxon>
        <taxon>Ascomycota</taxon>
        <taxon>Pezizomycotina</taxon>
        <taxon>Eurotiomycetes</taxon>
        <taxon>Eurotiomycetidae</taxon>
        <taxon>Eurotiales</taxon>
        <taxon>Aspergillaceae</taxon>
        <taxon>Penicillium</taxon>
    </lineage>
</organism>
<dbReference type="GO" id="GO:0003993">
    <property type="term" value="F:acid phosphatase activity"/>
    <property type="evidence" value="ECO:0007669"/>
    <property type="project" value="TreeGrafter"/>
</dbReference>
<protein>
    <recommendedName>
        <fullName evidence="16">Phytase A</fullName>
        <ecNumber evidence="4">3.1.3.8</ecNumber>
    </recommendedName>
    <alternativeName>
        <fullName evidence="17">Histidine acid phosphatase phyA</fullName>
    </alternativeName>
    <alternativeName>
        <fullName evidence="10">Myo-inositol hexakisphosphate phosphohydrolase A</fullName>
    </alternativeName>
    <alternativeName>
        <fullName evidence="9">Myo-inositol-hexaphosphate 3-phosphohydrolase A</fullName>
    </alternativeName>
</protein>
<keyword evidence="18" id="KW-0812">Transmembrane</keyword>
<comment type="similarity">
    <text evidence="2">Belongs to the histidine acid phosphatase family.</text>
</comment>
<evidence type="ECO:0000256" key="10">
    <source>
        <dbReference type="ARBA" id="ARBA00042300"/>
    </source>
</evidence>
<dbReference type="GeneID" id="83180961"/>
<keyword evidence="18" id="KW-0472">Membrane</keyword>
<dbReference type="EMBL" id="JAPQKR010000013">
    <property type="protein sequence ID" value="KAJ5201935.1"/>
    <property type="molecule type" value="Genomic_DNA"/>
</dbReference>
<keyword evidence="18" id="KW-1133">Transmembrane helix</keyword>
<comment type="subcellular location">
    <subcellularLocation>
        <location evidence="1">Secreted</location>
    </subcellularLocation>
</comment>
<gene>
    <name evidence="19" type="ORF">N7498_006598</name>
</gene>
<dbReference type="GO" id="GO:0005576">
    <property type="term" value="C:extracellular region"/>
    <property type="evidence" value="ECO:0007669"/>
    <property type="project" value="UniProtKB-SubCell"/>
</dbReference>
<evidence type="ECO:0000256" key="5">
    <source>
        <dbReference type="ARBA" id="ARBA00022525"/>
    </source>
</evidence>
<comment type="catalytic activity">
    <reaction evidence="14">
        <text>1D-myo-inositol 1,2,4,5,6-pentakisphosphate + H2O = 1D-myo-inositol 1,2,5,6-tetrakisphosphate + phosphate</text>
        <dbReference type="Rhea" id="RHEA:77115"/>
        <dbReference type="ChEBI" id="CHEBI:15377"/>
        <dbReference type="ChEBI" id="CHEBI:43474"/>
        <dbReference type="ChEBI" id="CHEBI:57798"/>
        <dbReference type="ChEBI" id="CHEBI:195535"/>
    </reaction>
    <physiologicalReaction direction="left-to-right" evidence="14">
        <dbReference type="Rhea" id="RHEA:77116"/>
    </physiologicalReaction>
</comment>
<comment type="caution">
    <text evidence="19">The sequence shown here is derived from an EMBL/GenBank/DDBJ whole genome shotgun (WGS) entry which is preliminary data.</text>
</comment>
<dbReference type="Pfam" id="PF00328">
    <property type="entry name" value="His_Phos_2"/>
    <property type="match status" value="1"/>
</dbReference>
<keyword evidence="20" id="KW-1185">Reference proteome</keyword>
<dbReference type="GO" id="GO:0016158">
    <property type="term" value="F:inositol hexakisphosphate 3-phosphatase activity"/>
    <property type="evidence" value="ECO:0007669"/>
    <property type="project" value="UniProtKB-EC"/>
</dbReference>
<dbReference type="PROSITE" id="PS00616">
    <property type="entry name" value="HIS_ACID_PHOSPHAT_1"/>
    <property type="match status" value="1"/>
</dbReference>
<dbReference type="InterPro" id="IPR029033">
    <property type="entry name" value="His_PPase_superfam"/>
</dbReference>
<evidence type="ECO:0000313" key="20">
    <source>
        <dbReference type="Proteomes" id="UP001150904"/>
    </source>
</evidence>
<evidence type="ECO:0000256" key="4">
    <source>
        <dbReference type="ARBA" id="ARBA00012632"/>
    </source>
</evidence>
<dbReference type="RefSeq" id="XP_058307851.1">
    <property type="nucleotide sequence ID" value="XM_058453660.1"/>
</dbReference>
<evidence type="ECO:0000256" key="6">
    <source>
        <dbReference type="ARBA" id="ARBA00022801"/>
    </source>
</evidence>
<comment type="catalytic activity">
    <reaction evidence="15">
        <text>1D-myo-inositol hexakisphosphate + H2O = 1D-myo-inositol 1,2,4,5,6-pentakisphosphate + phosphate</text>
        <dbReference type="Rhea" id="RHEA:16989"/>
        <dbReference type="ChEBI" id="CHEBI:15377"/>
        <dbReference type="ChEBI" id="CHEBI:43474"/>
        <dbReference type="ChEBI" id="CHEBI:57798"/>
        <dbReference type="ChEBI" id="CHEBI:58130"/>
        <dbReference type="EC" id="3.1.3.8"/>
    </reaction>
    <physiologicalReaction direction="left-to-right" evidence="15">
        <dbReference type="Rhea" id="RHEA:16990"/>
    </physiologicalReaction>
</comment>
<keyword evidence="8" id="KW-0325">Glycoprotein</keyword>
<reference evidence="19" key="1">
    <citation type="submission" date="2022-12" db="EMBL/GenBank/DDBJ databases">
        <authorList>
            <person name="Petersen C."/>
        </authorList>
    </citation>
    <scope>NUCLEOTIDE SEQUENCE</scope>
    <source>
        <strain evidence="19">IBT 15544</strain>
    </source>
</reference>
<keyword evidence="7" id="KW-1015">Disulfide bond</keyword>
<dbReference type="EC" id="3.1.3.8" evidence="4"/>
<accession>A0A9W9SXV5</accession>
<dbReference type="PANTHER" id="PTHR20963">
    <property type="entry name" value="MULTIPLE INOSITOL POLYPHOSPHATE PHOSPHATASE-RELATED"/>
    <property type="match status" value="1"/>
</dbReference>
<evidence type="ECO:0000256" key="9">
    <source>
        <dbReference type="ARBA" id="ARBA00041857"/>
    </source>
</evidence>
<reference evidence="19" key="2">
    <citation type="journal article" date="2023" name="IMA Fungus">
        <title>Comparative genomic study of the Penicillium genus elucidates a diverse pangenome and 15 lateral gene transfer events.</title>
        <authorList>
            <person name="Petersen C."/>
            <person name="Sorensen T."/>
            <person name="Nielsen M.R."/>
            <person name="Sondergaard T.E."/>
            <person name="Sorensen J.L."/>
            <person name="Fitzpatrick D.A."/>
            <person name="Frisvad J.C."/>
            <person name="Nielsen K.L."/>
        </authorList>
    </citation>
    <scope>NUCLEOTIDE SEQUENCE</scope>
    <source>
        <strain evidence="19">IBT 15544</strain>
    </source>
</reference>
<comment type="catalytic activity">
    <reaction evidence="11">
        <text>1D-myo-inositol 1,2,5,6-tetrakisphosphate + H2O = 1D-myo-inositol 1,2,6-trisphosphate + phosphate</text>
        <dbReference type="Rhea" id="RHEA:77119"/>
        <dbReference type="ChEBI" id="CHEBI:15377"/>
        <dbReference type="ChEBI" id="CHEBI:43474"/>
        <dbReference type="ChEBI" id="CHEBI:195535"/>
        <dbReference type="ChEBI" id="CHEBI:195537"/>
    </reaction>
    <physiologicalReaction direction="left-to-right" evidence="11">
        <dbReference type="Rhea" id="RHEA:77120"/>
    </physiologicalReaction>
</comment>
<evidence type="ECO:0000256" key="13">
    <source>
        <dbReference type="ARBA" id="ARBA00043721"/>
    </source>
</evidence>
<dbReference type="PANTHER" id="PTHR20963:SF24">
    <property type="entry name" value="3-PHYTASE B"/>
    <property type="match status" value="1"/>
</dbReference>
<keyword evidence="6" id="KW-0378">Hydrolase</keyword>
<keyword evidence="5" id="KW-0964">Secreted</keyword>
<evidence type="ECO:0000256" key="17">
    <source>
        <dbReference type="ARBA" id="ARBA00044262"/>
    </source>
</evidence>
<name>A0A9W9SXV5_9EURO</name>
<proteinExistence type="inferred from homology"/>
<dbReference type="OrthoDB" id="6509975at2759"/>
<dbReference type="InterPro" id="IPR000560">
    <property type="entry name" value="His_Pase_clade-2"/>
</dbReference>
<dbReference type="InterPro" id="IPR033379">
    <property type="entry name" value="Acid_Pase_AS"/>
</dbReference>